<accession>A0ABR4JS35</accession>
<evidence type="ECO:0000313" key="2">
    <source>
        <dbReference type="Proteomes" id="UP001610444"/>
    </source>
</evidence>
<dbReference type="InterPro" id="IPR014752">
    <property type="entry name" value="Arrestin-like_C"/>
</dbReference>
<dbReference type="Proteomes" id="UP001610444">
    <property type="component" value="Unassembled WGS sequence"/>
</dbReference>
<proteinExistence type="predicted"/>
<dbReference type="Gene3D" id="2.60.40.640">
    <property type="match status" value="1"/>
</dbReference>
<evidence type="ECO:0008006" key="3">
    <source>
        <dbReference type="Google" id="ProtNLM"/>
    </source>
</evidence>
<organism evidence="1 2">
    <name type="scientific">Aspergillus pseudodeflectus</name>
    <dbReference type="NCBI Taxonomy" id="176178"/>
    <lineage>
        <taxon>Eukaryota</taxon>
        <taxon>Fungi</taxon>
        <taxon>Dikarya</taxon>
        <taxon>Ascomycota</taxon>
        <taxon>Pezizomycotina</taxon>
        <taxon>Eurotiomycetes</taxon>
        <taxon>Eurotiomycetidae</taxon>
        <taxon>Eurotiales</taxon>
        <taxon>Aspergillaceae</taxon>
        <taxon>Aspergillus</taxon>
        <taxon>Aspergillus subgen. Nidulantes</taxon>
    </lineage>
</organism>
<keyword evidence="2" id="KW-1185">Reference proteome</keyword>
<reference evidence="1 2" key="1">
    <citation type="submission" date="2024-07" db="EMBL/GenBank/DDBJ databases">
        <title>Section-level genome sequencing and comparative genomics of Aspergillus sections Usti and Cavernicolus.</title>
        <authorList>
            <consortium name="Lawrence Berkeley National Laboratory"/>
            <person name="Nybo J.L."/>
            <person name="Vesth T.C."/>
            <person name="Theobald S."/>
            <person name="Frisvad J.C."/>
            <person name="Larsen T.O."/>
            <person name="Kjaerboelling I."/>
            <person name="Rothschild-Mancinelli K."/>
            <person name="Lyhne E.K."/>
            <person name="Kogle M.E."/>
            <person name="Barry K."/>
            <person name="Clum A."/>
            <person name="Na H."/>
            <person name="Ledsgaard L."/>
            <person name="Lin J."/>
            <person name="Lipzen A."/>
            <person name="Kuo A."/>
            <person name="Riley R."/>
            <person name="Mondo S."/>
            <person name="LaButti K."/>
            <person name="Haridas S."/>
            <person name="Pangalinan J."/>
            <person name="Salamov A.A."/>
            <person name="Simmons B.A."/>
            <person name="Magnuson J.K."/>
            <person name="Chen J."/>
            <person name="Drula E."/>
            <person name="Henrissat B."/>
            <person name="Wiebenga A."/>
            <person name="Lubbers R.J."/>
            <person name="Gomes A.C."/>
            <person name="Macurrencykelacurrency M.R."/>
            <person name="Stajich J."/>
            <person name="Grigoriev I.V."/>
            <person name="Mortensen U.H."/>
            <person name="De vries R.P."/>
            <person name="Baker S.E."/>
            <person name="Andersen M.R."/>
        </authorList>
    </citation>
    <scope>NUCLEOTIDE SEQUENCE [LARGE SCALE GENOMIC DNA]</scope>
    <source>
        <strain evidence="1 2">CBS 756.74</strain>
    </source>
</reference>
<dbReference type="PANTHER" id="PTHR31904">
    <property type="entry name" value="BYPASS OF STOP CODON PROTEIN 5-RELATED"/>
    <property type="match status" value="1"/>
</dbReference>
<name>A0ABR4JS35_9EURO</name>
<dbReference type="EMBL" id="JBFXLR010000049">
    <property type="protein sequence ID" value="KAL2842845.1"/>
    <property type="molecule type" value="Genomic_DNA"/>
</dbReference>
<dbReference type="PANTHER" id="PTHR31904:SF1">
    <property type="entry name" value="BYPASS OF STOP CODON PROTEIN 5-RELATED"/>
    <property type="match status" value="1"/>
</dbReference>
<dbReference type="GeneID" id="98156476"/>
<dbReference type="RefSeq" id="XP_070895297.1">
    <property type="nucleotide sequence ID" value="XM_071041312.1"/>
</dbReference>
<gene>
    <name evidence="1" type="ORF">BJX68DRAFT_244441</name>
</gene>
<protein>
    <recommendedName>
        <fullName evidence="3">Arrestin-like N-terminal domain-containing protein</fullName>
    </recommendedName>
</protein>
<comment type="caution">
    <text evidence="1">The sequence shown here is derived from an EMBL/GenBank/DDBJ whole genome shotgun (WGS) entry which is preliminary data.</text>
</comment>
<evidence type="ECO:0000313" key="1">
    <source>
        <dbReference type="EMBL" id="KAL2842845.1"/>
    </source>
</evidence>
<dbReference type="InterPro" id="IPR039634">
    <property type="entry name" value="Bul1-like"/>
</dbReference>
<sequence>MAASLLSTGTRAADVLSPFGRPQIRIDFTNQRDGNLAPSFTTGDRIEGTVTISAAHLISFDEVDIKLEGTQTVTVERGAVPGRSGATQTFLRLRQPMQDSSYPTPRVIEPARTYQFPFTFVVPRGLLPHVCSHSKKNAHVHHSHTLLPPSLGDPMLAQNGKTLLDDMSPDMTRVTYQIRAEVLQKPVVGPAKSLKVTQRKIRILPAVEEEPPLTVLDNDPVYRTRREKDVKRGTLRPRQGRLVAAASQPKPLQLNPPNKEPESVSTAATVHLRFDPVGDEEPPRLGTIWSKLRVATYYAAHPWEDYPNSSAVSVVGMTGDGVYYDTVPLSKMCLASAQWTKHASSTSSTLVRRDSLQSTSSAESITGPTACFSGDVYYTASVVVPVTLPKDKAFVPTFHSCLISRVYTLDLCVSYHTPNMNILTPTVSLKIPIQLTSGSSNTDSSGKSDEVITQEEVDAEFFSPRSVAPPAIDGADAVAPPEYSDLAEYHRSSPLPGPRPQIVPL</sequence>